<dbReference type="Proteomes" id="UP000327157">
    <property type="component" value="Chromosome 3"/>
</dbReference>
<dbReference type="EMBL" id="SMOL01000402">
    <property type="protein sequence ID" value="KAB2614737.1"/>
    <property type="molecule type" value="Genomic_DNA"/>
</dbReference>
<dbReference type="GO" id="GO:0003677">
    <property type="term" value="F:DNA binding"/>
    <property type="evidence" value="ECO:0007669"/>
    <property type="project" value="UniProtKB-KW"/>
</dbReference>
<protein>
    <submittedName>
        <fullName evidence="1">BEL1-like homeodomain protein 9</fullName>
    </submittedName>
</protein>
<evidence type="ECO:0000313" key="1">
    <source>
        <dbReference type="EMBL" id="KAB2614737.1"/>
    </source>
</evidence>
<gene>
    <name evidence="1" type="ORF">D8674_021325</name>
</gene>
<comment type="caution">
    <text evidence="1">The sequence shown here is derived from an EMBL/GenBank/DDBJ whole genome shotgun (WGS) entry which is preliminary data.</text>
</comment>
<name>A0A5N5GHZ7_9ROSA</name>
<dbReference type="AlphaFoldDB" id="A0A5N5GHZ7"/>
<proteinExistence type="predicted"/>
<reference evidence="1 2" key="3">
    <citation type="submission" date="2019-11" db="EMBL/GenBank/DDBJ databases">
        <title>A de novo genome assembly of a pear dwarfing rootstock.</title>
        <authorList>
            <person name="Wang F."/>
            <person name="Wang J."/>
            <person name="Li S."/>
            <person name="Zhang Y."/>
            <person name="Fang M."/>
            <person name="Ma L."/>
            <person name="Zhao Y."/>
            <person name="Jiang S."/>
        </authorList>
    </citation>
    <scope>NUCLEOTIDE SEQUENCE [LARGE SCALE GENOMIC DNA]</scope>
    <source>
        <strain evidence="1">S2</strain>
        <tissue evidence="1">Leaf</tissue>
    </source>
</reference>
<organism evidence="1 2">
    <name type="scientific">Pyrus ussuriensis x Pyrus communis</name>
    <dbReference type="NCBI Taxonomy" id="2448454"/>
    <lineage>
        <taxon>Eukaryota</taxon>
        <taxon>Viridiplantae</taxon>
        <taxon>Streptophyta</taxon>
        <taxon>Embryophyta</taxon>
        <taxon>Tracheophyta</taxon>
        <taxon>Spermatophyta</taxon>
        <taxon>Magnoliopsida</taxon>
        <taxon>eudicotyledons</taxon>
        <taxon>Gunneridae</taxon>
        <taxon>Pentapetalae</taxon>
        <taxon>rosids</taxon>
        <taxon>fabids</taxon>
        <taxon>Rosales</taxon>
        <taxon>Rosaceae</taxon>
        <taxon>Amygdaloideae</taxon>
        <taxon>Maleae</taxon>
        <taxon>Pyrus</taxon>
    </lineage>
</organism>
<reference evidence="1 2" key="1">
    <citation type="submission" date="2019-09" db="EMBL/GenBank/DDBJ databases">
        <authorList>
            <person name="Ou C."/>
        </authorList>
    </citation>
    <scope>NUCLEOTIDE SEQUENCE [LARGE SCALE GENOMIC DNA]</scope>
    <source>
        <strain evidence="1">S2</strain>
        <tissue evidence="1">Leaf</tissue>
    </source>
</reference>
<sequence>MDKFVSWVGPKNSIRIAGSKFVLQGLAADRVQSSTAKQLFVGKSPQVQSEFLTSTQGEKSSDLGEL</sequence>
<reference evidence="2" key="2">
    <citation type="submission" date="2019-10" db="EMBL/GenBank/DDBJ databases">
        <title>A de novo genome assembly of a pear dwarfing rootstock.</title>
        <authorList>
            <person name="Wang F."/>
            <person name="Wang J."/>
            <person name="Li S."/>
            <person name="Zhang Y."/>
            <person name="Fang M."/>
            <person name="Ma L."/>
            <person name="Zhao Y."/>
            <person name="Jiang S."/>
        </authorList>
    </citation>
    <scope>NUCLEOTIDE SEQUENCE [LARGE SCALE GENOMIC DNA]</scope>
</reference>
<evidence type="ECO:0000313" key="2">
    <source>
        <dbReference type="Proteomes" id="UP000327157"/>
    </source>
</evidence>
<accession>A0A5N5GHZ7</accession>
<keyword evidence="2" id="KW-1185">Reference proteome</keyword>
<keyword evidence="1" id="KW-0371">Homeobox</keyword>
<keyword evidence="1" id="KW-0238">DNA-binding</keyword>